<dbReference type="KEGG" id="ngr:NAEGRDRAFT_64301"/>
<evidence type="ECO:0000256" key="7">
    <source>
        <dbReference type="SAM" id="MobiDB-lite"/>
    </source>
</evidence>
<feature type="domain" description="RCK C-terminal" evidence="9">
    <location>
        <begin position="440"/>
        <end position="543"/>
    </location>
</feature>
<keyword evidence="5 8" id="KW-1133">Transmembrane helix</keyword>
<evidence type="ECO:0000256" key="6">
    <source>
        <dbReference type="ARBA" id="ARBA00023136"/>
    </source>
</evidence>
<protein>
    <submittedName>
        <fullName evidence="10">Predicted protein</fullName>
    </submittedName>
</protein>
<evidence type="ECO:0000313" key="10">
    <source>
        <dbReference type="EMBL" id="EFC47764.1"/>
    </source>
</evidence>
<feature type="transmembrane region" description="Helical" evidence="8">
    <location>
        <begin position="804"/>
        <end position="823"/>
    </location>
</feature>
<feature type="transmembrane region" description="Helical" evidence="8">
    <location>
        <begin position="289"/>
        <end position="309"/>
    </location>
</feature>
<evidence type="ECO:0000313" key="11">
    <source>
        <dbReference type="Proteomes" id="UP000006671"/>
    </source>
</evidence>
<dbReference type="Gene3D" id="3.30.70.1450">
    <property type="entry name" value="Regulator of K+ conductance, C-terminal domain"/>
    <property type="match status" value="1"/>
</dbReference>
<dbReference type="Proteomes" id="UP000006671">
    <property type="component" value="Unassembled WGS sequence"/>
</dbReference>
<dbReference type="Pfam" id="PF03600">
    <property type="entry name" value="CitMHS"/>
    <property type="match status" value="1"/>
</dbReference>
<dbReference type="PANTHER" id="PTHR43652">
    <property type="entry name" value="BASIC AMINO ACID ANTIPORTER YFCC-RELATED"/>
    <property type="match status" value="1"/>
</dbReference>
<dbReference type="InterPro" id="IPR004680">
    <property type="entry name" value="Cit_transptr-like_dom"/>
</dbReference>
<keyword evidence="6 8" id="KW-0472">Membrane</keyword>
<dbReference type="RefSeq" id="XP_002680508.1">
    <property type="nucleotide sequence ID" value="XM_002680462.1"/>
</dbReference>
<name>D2V640_NAEGR</name>
<dbReference type="OMA" id="MPMGFCA"/>
<dbReference type="GO" id="GO:0005886">
    <property type="term" value="C:plasma membrane"/>
    <property type="evidence" value="ECO:0007669"/>
    <property type="project" value="TreeGrafter"/>
</dbReference>
<feature type="transmembrane region" description="Helical" evidence="8">
    <location>
        <begin position="329"/>
        <end position="355"/>
    </location>
</feature>
<proteinExistence type="predicted"/>
<evidence type="ECO:0000256" key="1">
    <source>
        <dbReference type="ARBA" id="ARBA00004141"/>
    </source>
</evidence>
<feature type="transmembrane region" description="Helical" evidence="8">
    <location>
        <begin position="235"/>
        <end position="253"/>
    </location>
</feature>
<dbReference type="PROSITE" id="PS51202">
    <property type="entry name" value="RCK_C"/>
    <property type="match status" value="1"/>
</dbReference>
<comment type="subcellular location">
    <subcellularLocation>
        <location evidence="1">Membrane</location>
        <topology evidence="1">Multi-pass membrane protein</topology>
    </subcellularLocation>
</comment>
<dbReference type="InterPro" id="IPR006037">
    <property type="entry name" value="RCK_C"/>
</dbReference>
<reference evidence="10 11" key="1">
    <citation type="journal article" date="2010" name="Cell">
        <title>The genome of Naegleria gruberi illuminates early eukaryotic versatility.</title>
        <authorList>
            <person name="Fritz-Laylin L.K."/>
            <person name="Prochnik S.E."/>
            <person name="Ginger M.L."/>
            <person name="Dacks J.B."/>
            <person name="Carpenter M.L."/>
            <person name="Field M.C."/>
            <person name="Kuo A."/>
            <person name="Paredez A."/>
            <person name="Chapman J."/>
            <person name="Pham J."/>
            <person name="Shu S."/>
            <person name="Neupane R."/>
            <person name="Cipriano M."/>
            <person name="Mancuso J."/>
            <person name="Tu H."/>
            <person name="Salamov A."/>
            <person name="Lindquist E."/>
            <person name="Shapiro H."/>
            <person name="Lucas S."/>
            <person name="Grigoriev I.V."/>
            <person name="Cande W.Z."/>
            <person name="Fulton C."/>
            <person name="Rokhsar D.S."/>
            <person name="Dawson S.C."/>
        </authorList>
    </citation>
    <scope>NUCLEOTIDE SEQUENCE [LARGE SCALE GENOMIC DNA]</scope>
    <source>
        <strain evidence="10 11">NEG-M</strain>
    </source>
</reference>
<feature type="transmembrane region" description="Helical" evidence="8">
    <location>
        <begin position="778"/>
        <end position="797"/>
    </location>
</feature>
<feature type="transmembrane region" description="Helical" evidence="8">
    <location>
        <begin position="928"/>
        <end position="948"/>
    </location>
</feature>
<feature type="transmembrane region" description="Helical" evidence="8">
    <location>
        <begin position="259"/>
        <end position="277"/>
    </location>
</feature>
<keyword evidence="11" id="KW-1185">Reference proteome</keyword>
<keyword evidence="2" id="KW-0813">Transport</keyword>
<evidence type="ECO:0000256" key="4">
    <source>
        <dbReference type="ARBA" id="ARBA00022737"/>
    </source>
</evidence>
<dbReference type="GO" id="GO:0008324">
    <property type="term" value="F:monoatomic cation transmembrane transporter activity"/>
    <property type="evidence" value="ECO:0007669"/>
    <property type="project" value="InterPro"/>
</dbReference>
<dbReference type="GeneID" id="8849394"/>
<evidence type="ECO:0000259" key="9">
    <source>
        <dbReference type="PROSITE" id="PS51202"/>
    </source>
</evidence>
<sequence length="953" mass="106397">MDGLLLSSSASSLSPRKTSYYLLIVLLCLLLVVVQSSSSWLVSGSSFKFESELYSFETIDSEASSSSLQWIDTSLSNNENNIMMTMESETLSSNTNNNTKEANGVALFTYSHESSILKWEILSKASNFTYEQSVEQDRWFVLAHSDYVNETNAMEYWDRNETTRRFIVLGQSWKGLMNETRKSINIPDLFENLYKVMVIQVERSDIKKITVIESGIMKNVCKSSSPIGSYNLRNWKMWIVLIFVVFMLIALIMDVFRPYYVVMVTLILFTITEIISVKEALEGFSNEGMVTIGLLFVVVQPLSHNPILLKLSKLMFGKPKFLPLTLFRIIFPISILSMFLNNTPIVVAFTPLIVEWARENKVPASKILIPLSYATLAGGCCTIIGTSTNLVGSGLMESYDLDPLSFFELIYIGGILLVIMLFYLCFISIWILPSNTAGMMDSYSKEKGESFMSHFVVPEKSPLAGKSKKSVLAHLGLKSLEIIKVVRTKENASEDLEVANNTTVTSVEQITPVEDTFRIQKGDRLVFRGLPEDIMHLHSITGIEKKVKFNNVIFKESNETPIIEEKPSIFSKFSFGKKKKDKSESMSLMESNKNATYYGGGDSDTISTEIKELTEEPKDEQLLEVTDQAPPSTSSDVKKSLKGKEIGADLEFLEVVISNNNSLLGSDYRAFEKHFQTVVFALKHRETLIETNTETDDFHSANVSTGDSVLIIAPKDFHDKWIETREFFLISRSTVDPKKDVRKFIVKFRGKEFNLWWWEYLVVPIFVLMVAGATAGYPMIKCVMIAFVLMILLKLINPTKAVQVVDWQLLLLIAGSFGVGLAIKNSGFAEALAELVVYLKIPPLVIPALIFLFTQICSAVITNTAAVSVNLPLALAIAEANGLNPRMISIIVIVAASSDYTSPIGSTTNLIVQGPGGYKFFDFTKVGLPLNVMFLAACGTLIPLIWGLNAPNF</sequence>
<feature type="region of interest" description="Disordered" evidence="7">
    <location>
        <begin position="615"/>
        <end position="640"/>
    </location>
</feature>
<dbReference type="InterPro" id="IPR036721">
    <property type="entry name" value="RCK_C_sf"/>
</dbReference>
<dbReference type="EMBL" id="GG738853">
    <property type="protein sequence ID" value="EFC47764.1"/>
    <property type="molecule type" value="Genomic_DNA"/>
</dbReference>
<organism evidence="11">
    <name type="scientific">Naegleria gruberi</name>
    <name type="common">Amoeba</name>
    <dbReference type="NCBI Taxonomy" id="5762"/>
    <lineage>
        <taxon>Eukaryota</taxon>
        <taxon>Discoba</taxon>
        <taxon>Heterolobosea</taxon>
        <taxon>Tetramitia</taxon>
        <taxon>Eutetramitia</taxon>
        <taxon>Vahlkampfiidae</taxon>
        <taxon>Naegleria</taxon>
    </lineage>
</organism>
<feature type="transmembrane region" description="Helical" evidence="8">
    <location>
        <begin position="410"/>
        <end position="432"/>
    </location>
</feature>
<dbReference type="OrthoDB" id="442352at2759"/>
<dbReference type="STRING" id="5762.D2V640"/>
<evidence type="ECO:0000256" key="3">
    <source>
        <dbReference type="ARBA" id="ARBA00022692"/>
    </source>
</evidence>
<feature type="transmembrane region" description="Helical" evidence="8">
    <location>
        <begin position="367"/>
        <end position="390"/>
    </location>
</feature>
<accession>D2V640</accession>
<dbReference type="AlphaFoldDB" id="D2V640"/>
<dbReference type="eggNOG" id="ENOG502QPZM">
    <property type="taxonomic scope" value="Eukaryota"/>
</dbReference>
<evidence type="ECO:0000256" key="2">
    <source>
        <dbReference type="ARBA" id="ARBA00022448"/>
    </source>
</evidence>
<dbReference type="PROSITE" id="PS01271">
    <property type="entry name" value="NA_SULFATE"/>
    <property type="match status" value="1"/>
</dbReference>
<feature type="transmembrane region" description="Helical" evidence="8">
    <location>
        <begin position="20"/>
        <end position="42"/>
    </location>
</feature>
<dbReference type="InParanoid" id="D2V640"/>
<dbReference type="InterPro" id="IPR031312">
    <property type="entry name" value="Na/sul_symport_CS"/>
</dbReference>
<dbReference type="VEuPathDB" id="AmoebaDB:NAEGRDRAFT_64301"/>
<keyword evidence="3 8" id="KW-0812">Transmembrane</keyword>
<keyword evidence="4" id="KW-0677">Repeat</keyword>
<dbReference type="PANTHER" id="PTHR43652:SF2">
    <property type="entry name" value="BASIC AMINO ACID ANTIPORTER YFCC-RELATED"/>
    <property type="match status" value="1"/>
</dbReference>
<gene>
    <name evidence="10" type="ORF">NAEGRDRAFT_64301</name>
</gene>
<feature type="transmembrane region" description="Helical" evidence="8">
    <location>
        <begin position="753"/>
        <end position="772"/>
    </location>
</feature>
<dbReference type="GO" id="GO:0006813">
    <property type="term" value="P:potassium ion transport"/>
    <property type="evidence" value="ECO:0007669"/>
    <property type="project" value="InterPro"/>
</dbReference>
<evidence type="ECO:0000256" key="8">
    <source>
        <dbReference type="SAM" id="Phobius"/>
    </source>
</evidence>
<evidence type="ECO:0000256" key="5">
    <source>
        <dbReference type="ARBA" id="ARBA00022989"/>
    </source>
</evidence>
<dbReference type="InterPro" id="IPR051679">
    <property type="entry name" value="DASS-Related_Transporters"/>
</dbReference>